<feature type="transmembrane region" description="Helical" evidence="8">
    <location>
        <begin position="305"/>
        <end position="325"/>
    </location>
</feature>
<dbReference type="PROSITE" id="PS50850">
    <property type="entry name" value="MFS"/>
    <property type="match status" value="1"/>
</dbReference>
<dbReference type="Gene3D" id="1.20.1250.20">
    <property type="entry name" value="MFS general substrate transporter like domains"/>
    <property type="match status" value="1"/>
</dbReference>
<feature type="transmembrane region" description="Helical" evidence="8">
    <location>
        <begin position="332"/>
        <end position="355"/>
    </location>
</feature>
<keyword evidence="6 8" id="KW-1133">Transmembrane helix</keyword>
<evidence type="ECO:0000256" key="3">
    <source>
        <dbReference type="ARBA" id="ARBA00022475"/>
    </source>
</evidence>
<dbReference type="Pfam" id="PF00083">
    <property type="entry name" value="Sugar_tr"/>
    <property type="match status" value="1"/>
</dbReference>
<dbReference type="InterPro" id="IPR005828">
    <property type="entry name" value="MFS_sugar_transport-like"/>
</dbReference>
<evidence type="ECO:0000259" key="9">
    <source>
        <dbReference type="PROSITE" id="PS50850"/>
    </source>
</evidence>
<dbReference type="RefSeq" id="XP_008483390.1">
    <property type="nucleotide sequence ID" value="XM_008485168.2"/>
</dbReference>
<dbReference type="PANTHER" id="PTHR48021:SF1">
    <property type="entry name" value="GH07001P-RELATED"/>
    <property type="match status" value="1"/>
</dbReference>
<protein>
    <submittedName>
        <fullName evidence="11">Facilitated trehalose transporter Tret1</fullName>
    </submittedName>
</protein>
<reference evidence="11" key="1">
    <citation type="submission" date="2025-08" db="UniProtKB">
        <authorList>
            <consortium name="RefSeq"/>
        </authorList>
    </citation>
    <scope>IDENTIFICATION</scope>
</reference>
<feature type="transmembrane region" description="Helical" evidence="8">
    <location>
        <begin position="435"/>
        <end position="453"/>
    </location>
</feature>
<feature type="transmembrane region" description="Helical" evidence="8">
    <location>
        <begin position="68"/>
        <end position="87"/>
    </location>
</feature>
<dbReference type="AlphaFoldDB" id="A0A1S3DJT7"/>
<evidence type="ECO:0000256" key="1">
    <source>
        <dbReference type="ARBA" id="ARBA00004651"/>
    </source>
</evidence>
<keyword evidence="2" id="KW-0813">Transport</keyword>
<organism evidence="10 11">
    <name type="scientific">Diaphorina citri</name>
    <name type="common">Asian citrus psyllid</name>
    <dbReference type="NCBI Taxonomy" id="121845"/>
    <lineage>
        <taxon>Eukaryota</taxon>
        <taxon>Metazoa</taxon>
        <taxon>Ecdysozoa</taxon>
        <taxon>Arthropoda</taxon>
        <taxon>Hexapoda</taxon>
        <taxon>Insecta</taxon>
        <taxon>Pterygota</taxon>
        <taxon>Neoptera</taxon>
        <taxon>Paraneoptera</taxon>
        <taxon>Hemiptera</taxon>
        <taxon>Sternorrhyncha</taxon>
        <taxon>Psylloidea</taxon>
        <taxon>Psyllidae</taxon>
        <taxon>Diaphorininae</taxon>
        <taxon>Diaphorina</taxon>
    </lineage>
</organism>
<keyword evidence="4" id="KW-0762">Sugar transport</keyword>
<evidence type="ECO:0000256" key="8">
    <source>
        <dbReference type="SAM" id="Phobius"/>
    </source>
</evidence>
<comment type="subcellular location">
    <subcellularLocation>
        <location evidence="1">Cell membrane</location>
        <topology evidence="1">Multi-pass membrane protein</topology>
    </subcellularLocation>
</comment>
<dbReference type="PANTHER" id="PTHR48021">
    <property type="match status" value="1"/>
</dbReference>
<dbReference type="GO" id="GO:0022857">
    <property type="term" value="F:transmembrane transporter activity"/>
    <property type="evidence" value="ECO:0007669"/>
    <property type="project" value="InterPro"/>
</dbReference>
<feature type="transmembrane region" description="Helical" evidence="8">
    <location>
        <begin position="367"/>
        <end position="391"/>
    </location>
</feature>
<accession>A0A1S3DJT7</accession>
<evidence type="ECO:0000256" key="7">
    <source>
        <dbReference type="ARBA" id="ARBA00023136"/>
    </source>
</evidence>
<sequence>MTKFQMDSKPIVPEYESIGLFRQYLATTIVNIGCFACGLVSAWVSPVIPVLESKQSPIGGIPFSAEMISWTGSLPSLGAMVMSPFWGQIADKLGRKKTSFLTGVPWIVSWVVMNYTSSPWVFLVMRFISGFGNSGAMFNSSMYVSEICHKHLKGTLGSFTIFFANGGVLYAYIVGSVTEFRTFNYLCTVLVVIYIIGFLWLPESPAYLLKIKDEVGARQALVWYRGKNIDEATINAEFEILQESFLNVKKKISVKELFNVRSTIQGILIGLVLQSGIQLSGNSVIIAYSICLLRKAGVHSFSPHLSGIIIAALQVIASFFALGVVHHYGRKSILLITYAMASISLFLVGLVYYLIDINVSFPTMQYFPVISLSVYIIAVSIGVGPIPYVIYGEIFPAEVRNTSVSIIIMWNQITKFVSLKLFHMMIAYIHIYGCFWFYSTFCLFVIAYLSIYLPETKGHNLKCILGKMNFDLLHRPSGQGPTLGANGIEINIMGQGPNGIDNSAFNGGQAKPDFDDDSDDNVV</sequence>
<name>A0A1S3DJT7_DIACI</name>
<keyword evidence="3" id="KW-1003">Cell membrane</keyword>
<proteinExistence type="predicted"/>
<keyword evidence="7 8" id="KW-0472">Membrane</keyword>
<dbReference type="KEGG" id="dci:103520075"/>
<dbReference type="InterPro" id="IPR050549">
    <property type="entry name" value="MFS_Trehalose_Transporter"/>
</dbReference>
<keyword evidence="10" id="KW-1185">Reference proteome</keyword>
<dbReference type="GO" id="GO:0005886">
    <property type="term" value="C:plasma membrane"/>
    <property type="evidence" value="ECO:0007669"/>
    <property type="project" value="UniProtKB-SubCell"/>
</dbReference>
<evidence type="ECO:0000256" key="6">
    <source>
        <dbReference type="ARBA" id="ARBA00022989"/>
    </source>
</evidence>
<dbReference type="STRING" id="121845.A0A1S3DJT7"/>
<dbReference type="PRINTS" id="PR00171">
    <property type="entry name" value="SUGRTRNSPORT"/>
</dbReference>
<dbReference type="InterPro" id="IPR036259">
    <property type="entry name" value="MFS_trans_sf"/>
</dbReference>
<feature type="domain" description="Major facilitator superfamily (MFS) profile" evidence="9">
    <location>
        <begin position="26"/>
        <end position="457"/>
    </location>
</feature>
<feature type="transmembrane region" description="Helical" evidence="8">
    <location>
        <begin position="156"/>
        <end position="177"/>
    </location>
</feature>
<feature type="transmembrane region" description="Helical" evidence="8">
    <location>
        <begin position="183"/>
        <end position="201"/>
    </location>
</feature>
<gene>
    <name evidence="11" type="primary">LOC103520075</name>
</gene>
<dbReference type="Proteomes" id="UP000079169">
    <property type="component" value="Unplaced"/>
</dbReference>
<dbReference type="InterPro" id="IPR020846">
    <property type="entry name" value="MFS_dom"/>
</dbReference>
<dbReference type="GeneID" id="103520075"/>
<dbReference type="OMA" id="FGWSLAW"/>
<evidence type="ECO:0000313" key="10">
    <source>
        <dbReference type="Proteomes" id="UP000079169"/>
    </source>
</evidence>
<dbReference type="FunFam" id="1.20.1250.20:FF:000218">
    <property type="entry name" value="facilitated trehalose transporter Tret1"/>
    <property type="match status" value="1"/>
</dbReference>
<keyword evidence="5 8" id="KW-0812">Transmembrane</keyword>
<dbReference type="PaxDb" id="121845-A0A1S3DJT7"/>
<evidence type="ECO:0000256" key="4">
    <source>
        <dbReference type="ARBA" id="ARBA00022597"/>
    </source>
</evidence>
<feature type="transmembrane region" description="Helical" evidence="8">
    <location>
        <begin position="24"/>
        <end position="48"/>
    </location>
</feature>
<evidence type="ECO:0000313" key="11">
    <source>
        <dbReference type="RefSeq" id="XP_008483390.1"/>
    </source>
</evidence>
<evidence type="ECO:0000256" key="2">
    <source>
        <dbReference type="ARBA" id="ARBA00022448"/>
    </source>
</evidence>
<evidence type="ECO:0000256" key="5">
    <source>
        <dbReference type="ARBA" id="ARBA00022692"/>
    </source>
</evidence>
<dbReference type="InterPro" id="IPR003663">
    <property type="entry name" value="Sugar/inositol_transpt"/>
</dbReference>
<dbReference type="SUPFAM" id="SSF103473">
    <property type="entry name" value="MFS general substrate transporter"/>
    <property type="match status" value="1"/>
</dbReference>
<feature type="transmembrane region" description="Helical" evidence="8">
    <location>
        <begin position="99"/>
        <end position="117"/>
    </location>
</feature>